<protein>
    <submittedName>
        <fullName evidence="2">Uncharacterized protein</fullName>
    </submittedName>
</protein>
<keyword evidence="3" id="KW-1185">Reference proteome</keyword>
<reference evidence="2 3" key="1">
    <citation type="journal article" date="2016" name="J. Microbiol.">
        <title>Dankookia rubra gen. nov., sp. nov., an alphaproteobacterium isolated from sediment of a shallow stream.</title>
        <authorList>
            <person name="Kim W.H."/>
            <person name="Kim D.H."/>
            <person name="Kang K."/>
            <person name="Ahn T.Y."/>
        </authorList>
    </citation>
    <scope>NUCLEOTIDE SEQUENCE [LARGE SCALE GENOMIC DNA]</scope>
    <source>
        <strain evidence="2 3">JCM30602</strain>
    </source>
</reference>
<dbReference type="PANTHER" id="PTHR30441:SF4">
    <property type="entry name" value="PROTEIN ASMA"/>
    <property type="match status" value="1"/>
</dbReference>
<dbReference type="OrthoDB" id="7245203at2"/>
<feature type="region of interest" description="Disordered" evidence="1">
    <location>
        <begin position="613"/>
        <end position="636"/>
    </location>
</feature>
<evidence type="ECO:0000256" key="1">
    <source>
        <dbReference type="SAM" id="MobiDB-lite"/>
    </source>
</evidence>
<dbReference type="Proteomes" id="UP000295096">
    <property type="component" value="Unassembled WGS sequence"/>
</dbReference>
<dbReference type="RefSeq" id="WP_133288287.1">
    <property type="nucleotide sequence ID" value="NZ_SMSJ01000008.1"/>
</dbReference>
<dbReference type="GO" id="GO:0005886">
    <property type="term" value="C:plasma membrane"/>
    <property type="evidence" value="ECO:0007669"/>
    <property type="project" value="TreeGrafter"/>
</dbReference>
<dbReference type="AlphaFoldDB" id="A0A4R5QJ27"/>
<accession>A0A4R5QJ27</accession>
<comment type="caution">
    <text evidence="2">The sequence shown here is derived from an EMBL/GenBank/DDBJ whole genome shotgun (WGS) entry which is preliminary data.</text>
</comment>
<gene>
    <name evidence="2" type="ORF">E2C06_09080</name>
</gene>
<name>A0A4R5QJ27_9PROT</name>
<dbReference type="GO" id="GO:0090313">
    <property type="term" value="P:regulation of protein targeting to membrane"/>
    <property type="evidence" value="ECO:0007669"/>
    <property type="project" value="TreeGrafter"/>
</dbReference>
<dbReference type="InterPro" id="IPR052894">
    <property type="entry name" value="AsmA-related"/>
</dbReference>
<sequence length="636" mass="67081">MLRRVAVGLGMAVVLLLVLAGGGLLLLGRVDLAGFAAARAEAALGRRVTIGSLHVTPGRWLRLEVTGLRIGNVEGGTRSDMVELNRASAEVELASLLQGPPVLRAVAVDGLTVLLERTADRTRNWRFGAPKPPREGPGDRSGLPTLLDAALRDSELLFRTSRGHVLRTRLHHATIRTEDDQAPLLLRAAGTYNDVPVSLDATLGPTALLRDAARPYGTRLHLASGTTTLSFDGTMTDPLDVDGADGRAVLRAPTPEAILALAGASEAELDASLDLEGRLEHRGNVWRLSAAKGQLAGEAVTVRLAQFTEGGTGRPDAVAVDLGFGRLDLNRRLAAGRRAGTAEADLPLAVSDEPDPLLAAKLTVEDLVYSKLQARDVAFEGSLMPGRIAVESFGLTTSGARVIASGQVDRRGTGGAVSAEVRLQDGELDTMRRAFGLRELPLSGRLNGWVAVAAEGATLNAAASGARVSAVVAMQGGRIAREVIETASIDLRLLFRSAQGTTPVSCLLGMLDMRAGVGEVAPLRIRSAEGTVAGTASFDLNRRQVDLVAGSVRSTTDFWALDIPVRVYGSFASPSIRPARWSEDGRARLAAADDVAPLPARLRDFARANPCYQAAAIPASPPRASPPRTTSRSRRR</sequence>
<proteinExistence type="predicted"/>
<evidence type="ECO:0000313" key="3">
    <source>
        <dbReference type="Proteomes" id="UP000295096"/>
    </source>
</evidence>
<dbReference type="EMBL" id="SMSJ01000008">
    <property type="protein sequence ID" value="TDH62838.1"/>
    <property type="molecule type" value="Genomic_DNA"/>
</dbReference>
<organism evidence="2 3">
    <name type="scientific">Dankookia rubra</name>
    <dbReference type="NCBI Taxonomy" id="1442381"/>
    <lineage>
        <taxon>Bacteria</taxon>
        <taxon>Pseudomonadati</taxon>
        <taxon>Pseudomonadota</taxon>
        <taxon>Alphaproteobacteria</taxon>
        <taxon>Acetobacterales</taxon>
        <taxon>Roseomonadaceae</taxon>
        <taxon>Dankookia</taxon>
    </lineage>
</organism>
<dbReference type="PANTHER" id="PTHR30441">
    <property type="entry name" value="DUF748 DOMAIN-CONTAINING PROTEIN"/>
    <property type="match status" value="1"/>
</dbReference>
<evidence type="ECO:0000313" key="2">
    <source>
        <dbReference type="EMBL" id="TDH62838.1"/>
    </source>
</evidence>